<dbReference type="InterPro" id="IPR011765">
    <property type="entry name" value="Pept_M16_N"/>
</dbReference>
<dbReference type="OrthoDB" id="9811314at2"/>
<dbReference type="Pfam" id="PF00675">
    <property type="entry name" value="Peptidase_M16"/>
    <property type="match status" value="1"/>
</dbReference>
<evidence type="ECO:0000313" key="9">
    <source>
        <dbReference type="Proteomes" id="UP000019489"/>
    </source>
</evidence>
<dbReference type="eggNOG" id="COG0612">
    <property type="taxonomic scope" value="Bacteria"/>
</dbReference>
<comment type="similarity">
    <text evidence="1">Belongs to the peptidase M16 family.</text>
</comment>
<dbReference type="AlphaFoldDB" id="W9G9J2"/>
<evidence type="ECO:0000256" key="5">
    <source>
        <dbReference type="ARBA" id="ARBA00023049"/>
    </source>
</evidence>
<dbReference type="EMBL" id="AWSA01000041">
    <property type="protein sequence ID" value="EWT00499.1"/>
    <property type="molecule type" value="Genomic_DNA"/>
</dbReference>
<evidence type="ECO:0000256" key="4">
    <source>
        <dbReference type="ARBA" id="ARBA00022833"/>
    </source>
</evidence>
<dbReference type="GO" id="GO:0008237">
    <property type="term" value="F:metallopeptidase activity"/>
    <property type="evidence" value="ECO:0007669"/>
    <property type="project" value="UniProtKB-KW"/>
</dbReference>
<dbReference type="PANTHER" id="PTHR43690">
    <property type="entry name" value="NARDILYSIN"/>
    <property type="match status" value="1"/>
</dbReference>
<keyword evidence="9" id="KW-1185">Reference proteome</keyword>
<accession>W9G9J2</accession>
<evidence type="ECO:0000259" key="6">
    <source>
        <dbReference type="Pfam" id="PF00675"/>
    </source>
</evidence>
<protein>
    <submittedName>
        <fullName evidence="8">Peptidase M16</fullName>
    </submittedName>
</protein>
<keyword evidence="5" id="KW-0482">Metalloprotease</keyword>
<evidence type="ECO:0000256" key="3">
    <source>
        <dbReference type="ARBA" id="ARBA00022801"/>
    </source>
</evidence>
<keyword evidence="3" id="KW-0378">Hydrolase</keyword>
<proteinExistence type="inferred from homology"/>
<keyword evidence="4" id="KW-0862">Zinc</keyword>
<sequence>MTAISYPLAERTLDNGLRVIVSEDHTVPNVAVNLWVGVGSRHESPGRTGFAHLFEHLMFQGSRNVASGEHFSALMDEGARLNATTWFDRTNYFETVPTGALELALWLEADRHGHLLDAVTQENLDNQRDVVKEEKRQRYDNVPYGSALIDIYATVFPADHPYHHPTIGSMEDLDAATLADVHDFFRAHYGPNNTVLTLVGDVTPEEGFAAAERYFGALLPIERTERPRHAQLPPLGEPARLDRVGAVPNDRLYITFRLPVDTTPDYLACSAAVDVVAGLASSRLMRRLVRTDETAIAVGGWTMGLVDGAGLGAVTVDVAAGADPEAVEAAVCEELARFAAEGPDEAEMESVVADTERSWLSALASLEQRADHIGHHALLTGDPAYVNTFVDRLKAVTAEQVREAAGRWLAPEARAVVRYLADAGAEVAA</sequence>
<comment type="caution">
    <text evidence="8">The sequence shown here is derived from an EMBL/GenBank/DDBJ whole genome shotgun (WGS) entry which is preliminary data.</text>
</comment>
<dbReference type="InterPro" id="IPR011249">
    <property type="entry name" value="Metalloenz_LuxS/M16"/>
</dbReference>
<dbReference type="InterPro" id="IPR007863">
    <property type="entry name" value="Peptidase_M16_C"/>
</dbReference>
<dbReference type="InterPro" id="IPR050626">
    <property type="entry name" value="Peptidase_M16"/>
</dbReference>
<evidence type="ECO:0000256" key="1">
    <source>
        <dbReference type="ARBA" id="ARBA00007261"/>
    </source>
</evidence>
<dbReference type="PATRIC" id="fig|1386089.3.peg.3271"/>
<evidence type="ECO:0000256" key="2">
    <source>
        <dbReference type="ARBA" id="ARBA00022670"/>
    </source>
</evidence>
<dbReference type="SUPFAM" id="SSF63411">
    <property type="entry name" value="LuxS/MPP-like metallohydrolase"/>
    <property type="match status" value="2"/>
</dbReference>
<evidence type="ECO:0000313" key="8">
    <source>
        <dbReference type="EMBL" id="EWT00499.1"/>
    </source>
</evidence>
<dbReference type="Gene3D" id="3.30.830.10">
    <property type="entry name" value="Metalloenzyme, LuxS/M16 peptidase-like"/>
    <property type="match status" value="2"/>
</dbReference>
<dbReference type="STRING" id="1386089.N865_14975"/>
<reference evidence="8 9" key="1">
    <citation type="submission" date="2013-08" db="EMBL/GenBank/DDBJ databases">
        <title>Intrasporangium oryzae NRRL B-24470.</title>
        <authorList>
            <person name="Liu H."/>
            <person name="Wang G."/>
        </authorList>
    </citation>
    <scope>NUCLEOTIDE SEQUENCE [LARGE SCALE GENOMIC DNA]</scope>
    <source>
        <strain evidence="8 9">NRRL B-24470</strain>
    </source>
</reference>
<dbReference type="Pfam" id="PF05193">
    <property type="entry name" value="Peptidase_M16_C"/>
    <property type="match status" value="1"/>
</dbReference>
<name>W9G9J2_9MICO</name>
<dbReference type="RefSeq" id="WP_034808239.1">
    <property type="nucleotide sequence ID" value="NZ_AWSA01000041.1"/>
</dbReference>
<dbReference type="GO" id="GO:0006508">
    <property type="term" value="P:proteolysis"/>
    <property type="evidence" value="ECO:0007669"/>
    <property type="project" value="UniProtKB-KW"/>
</dbReference>
<feature type="domain" description="Peptidase M16 N-terminal" evidence="6">
    <location>
        <begin position="18"/>
        <end position="135"/>
    </location>
</feature>
<dbReference type="PANTHER" id="PTHR43690:SF17">
    <property type="entry name" value="PROTEIN YHJJ"/>
    <property type="match status" value="1"/>
</dbReference>
<dbReference type="Proteomes" id="UP000019489">
    <property type="component" value="Unassembled WGS sequence"/>
</dbReference>
<organism evidence="8 9">
    <name type="scientific">Intrasporangium oryzae NRRL B-24470</name>
    <dbReference type="NCBI Taxonomy" id="1386089"/>
    <lineage>
        <taxon>Bacteria</taxon>
        <taxon>Bacillati</taxon>
        <taxon>Actinomycetota</taxon>
        <taxon>Actinomycetes</taxon>
        <taxon>Micrococcales</taxon>
        <taxon>Intrasporangiaceae</taxon>
        <taxon>Intrasporangium</taxon>
    </lineage>
</organism>
<evidence type="ECO:0000259" key="7">
    <source>
        <dbReference type="Pfam" id="PF05193"/>
    </source>
</evidence>
<feature type="domain" description="Peptidase M16 C-terminal" evidence="7">
    <location>
        <begin position="176"/>
        <end position="351"/>
    </location>
</feature>
<keyword evidence="2" id="KW-0645">Protease</keyword>
<gene>
    <name evidence="8" type="ORF">N865_14975</name>
</gene>
<dbReference type="GO" id="GO:0046872">
    <property type="term" value="F:metal ion binding"/>
    <property type="evidence" value="ECO:0007669"/>
    <property type="project" value="InterPro"/>
</dbReference>